<sequence>ISEAILARHPKVVGIYRLVMKAGSDNFRQSAVQGIMKRLKAKGLEVIVYEPAMTEDSFFGSDVVADLAQFKARADLIVANRVTQDLHDVRDRIYTRDLFGAD</sequence>
<proteinExistence type="predicted"/>
<dbReference type="InterPro" id="IPR014027">
    <property type="entry name" value="UDP-Glc/GDP-Man_DH_C"/>
</dbReference>
<evidence type="ECO:0000313" key="2">
    <source>
        <dbReference type="EMBL" id="KTF06270.1"/>
    </source>
</evidence>
<dbReference type="Gene3D" id="3.40.50.720">
    <property type="entry name" value="NAD(P)-binding Rossmann-like Domain"/>
    <property type="match status" value="1"/>
</dbReference>
<protein>
    <submittedName>
        <fullName evidence="2">Nucleotide sugar dehydrogenase family protein</fullName>
    </submittedName>
</protein>
<dbReference type="Pfam" id="PF03720">
    <property type="entry name" value="UDPG_MGDP_dh_C"/>
    <property type="match status" value="1"/>
</dbReference>
<dbReference type="GO" id="GO:0016616">
    <property type="term" value="F:oxidoreductase activity, acting on the CH-OH group of donors, NAD or NADP as acceptor"/>
    <property type="evidence" value="ECO:0007669"/>
    <property type="project" value="InterPro"/>
</dbReference>
<dbReference type="AlphaFoldDB" id="A0A1B6NS21"/>
<dbReference type="SMART" id="SM00984">
    <property type="entry name" value="UDPG_MGDP_dh_C"/>
    <property type="match status" value="1"/>
</dbReference>
<accession>A0A1B6NS21</accession>
<feature type="non-terminal residue" evidence="2">
    <location>
        <position position="1"/>
    </location>
</feature>
<dbReference type="EMBL" id="AYSL01001258">
    <property type="protein sequence ID" value="KTF06270.1"/>
    <property type="molecule type" value="Genomic_DNA"/>
</dbReference>
<feature type="domain" description="UDP-glucose/GDP-mannose dehydrogenase C-terminal" evidence="1">
    <location>
        <begin position="14"/>
        <end position="101"/>
    </location>
</feature>
<evidence type="ECO:0000259" key="1">
    <source>
        <dbReference type="SMART" id="SM00984"/>
    </source>
</evidence>
<organism evidence="2">
    <name type="scientific">marine sediment metagenome</name>
    <dbReference type="NCBI Taxonomy" id="412755"/>
    <lineage>
        <taxon>unclassified sequences</taxon>
        <taxon>metagenomes</taxon>
        <taxon>ecological metagenomes</taxon>
    </lineage>
</organism>
<dbReference type="GO" id="GO:0051287">
    <property type="term" value="F:NAD binding"/>
    <property type="evidence" value="ECO:0007669"/>
    <property type="project" value="InterPro"/>
</dbReference>
<dbReference type="PANTHER" id="PTHR43750:SF2">
    <property type="entry name" value="UDP-GLUCOSE 6-DEHYDROGENASE"/>
    <property type="match status" value="1"/>
</dbReference>
<dbReference type="InterPro" id="IPR036220">
    <property type="entry name" value="UDP-Glc/GDP-Man_DH_C_sf"/>
</dbReference>
<dbReference type="PANTHER" id="PTHR43750">
    <property type="entry name" value="UDP-GLUCOSE 6-DEHYDROGENASE TUAD"/>
    <property type="match status" value="1"/>
</dbReference>
<reference evidence="2" key="1">
    <citation type="submission" date="2013-11" db="EMBL/GenBank/DDBJ databases">
        <title>Microbial diversity, functional groups and degradation webs in Northern and Southern Mediterranean and Red Sea marine crude oil polluted sites.</title>
        <authorList>
            <person name="Daffonchio D."/>
            <person name="Mapelli F."/>
            <person name="Ferrer M."/>
            <person name="Richter M."/>
            <person name="Cherif A."/>
            <person name="Malkawi H.I."/>
            <person name="Yakimov M.M."/>
            <person name="Abdel-Fattah Y.R."/>
            <person name="Blaghen M."/>
            <person name="Golyshin P.N."/>
            <person name="Kalogerakis N."/>
            <person name="Boon N."/>
            <person name="Magagnini M."/>
            <person name="Fava F."/>
        </authorList>
    </citation>
    <scope>NUCLEOTIDE SEQUENCE</scope>
</reference>
<dbReference type="SUPFAM" id="SSF52413">
    <property type="entry name" value="UDP-glucose/GDP-mannose dehydrogenase C-terminal domain"/>
    <property type="match status" value="1"/>
</dbReference>
<name>A0A1B6NS21_9ZZZZ</name>
<comment type="caution">
    <text evidence="2">The sequence shown here is derived from an EMBL/GenBank/DDBJ whole genome shotgun (WGS) entry which is preliminary data.</text>
</comment>
<gene>
    <name evidence="2" type="ORF">MGSAQ_002234</name>
</gene>